<evidence type="ECO:0000256" key="3">
    <source>
        <dbReference type="ARBA" id="ARBA00022630"/>
    </source>
</evidence>
<reference evidence="9" key="1">
    <citation type="submission" date="2021-01" db="EMBL/GenBank/DDBJ databases">
        <authorList>
            <person name="Corre E."/>
            <person name="Pelletier E."/>
            <person name="Niang G."/>
            <person name="Scheremetjew M."/>
            <person name="Finn R."/>
            <person name="Kale V."/>
            <person name="Holt S."/>
            <person name="Cochrane G."/>
            <person name="Meng A."/>
            <person name="Brown T."/>
            <person name="Cohen L."/>
        </authorList>
    </citation>
    <scope>NUCLEOTIDE SEQUENCE</scope>
    <source>
        <strain evidence="9">CCMP1756</strain>
    </source>
</reference>
<dbReference type="PROSITE" id="PS00623">
    <property type="entry name" value="GMC_OXRED_1"/>
    <property type="match status" value="1"/>
</dbReference>
<dbReference type="PROSITE" id="PS00624">
    <property type="entry name" value="GMC_OXRED_2"/>
    <property type="match status" value="1"/>
</dbReference>
<dbReference type="OrthoDB" id="269227at2759"/>
<dbReference type="GO" id="GO:0016020">
    <property type="term" value="C:membrane"/>
    <property type="evidence" value="ECO:0007669"/>
    <property type="project" value="TreeGrafter"/>
</dbReference>
<comment type="similarity">
    <text evidence="2 6">Belongs to the GMC oxidoreductase family.</text>
</comment>
<dbReference type="GO" id="GO:0019285">
    <property type="term" value="P:glycine betaine biosynthetic process from choline"/>
    <property type="evidence" value="ECO:0007669"/>
    <property type="project" value="TreeGrafter"/>
</dbReference>
<dbReference type="NCBIfam" id="NF002550">
    <property type="entry name" value="PRK02106.1"/>
    <property type="match status" value="1"/>
</dbReference>
<dbReference type="GO" id="GO:0008812">
    <property type="term" value="F:choline dehydrogenase activity"/>
    <property type="evidence" value="ECO:0007669"/>
    <property type="project" value="TreeGrafter"/>
</dbReference>
<gene>
    <name evidence="9" type="ORF">PCAL00307_LOCUS7541</name>
    <name evidence="10" type="ORF">PECAL_3P08160</name>
</gene>
<dbReference type="Proteomes" id="UP000789595">
    <property type="component" value="Unassembled WGS sequence"/>
</dbReference>
<evidence type="ECO:0000313" key="9">
    <source>
        <dbReference type="EMBL" id="CAE0692105.1"/>
    </source>
</evidence>
<evidence type="ECO:0000313" key="10">
    <source>
        <dbReference type="EMBL" id="CAH0370903.1"/>
    </source>
</evidence>
<keyword evidence="4 5" id="KW-0274">FAD</keyword>
<feature type="binding site" evidence="5">
    <location>
        <begin position="111"/>
        <end position="114"/>
    </location>
    <ligand>
        <name>FAD</name>
        <dbReference type="ChEBI" id="CHEBI:57692"/>
    </ligand>
</feature>
<keyword evidence="3 6" id="KW-0285">Flavoprotein</keyword>
<dbReference type="InterPro" id="IPR007867">
    <property type="entry name" value="GMC_OxRtase_C"/>
</dbReference>
<dbReference type="PIRSF" id="PIRSF000137">
    <property type="entry name" value="Alcohol_oxidase"/>
    <property type="match status" value="1"/>
</dbReference>
<reference evidence="10" key="2">
    <citation type="submission" date="2021-11" db="EMBL/GenBank/DDBJ databases">
        <authorList>
            <consortium name="Genoscope - CEA"/>
            <person name="William W."/>
        </authorList>
    </citation>
    <scope>NUCLEOTIDE SEQUENCE</scope>
</reference>
<dbReference type="Pfam" id="PF00732">
    <property type="entry name" value="GMC_oxred_N"/>
    <property type="match status" value="1"/>
</dbReference>
<feature type="domain" description="Glucose-methanol-choline oxidoreductase N-terminal" evidence="7">
    <location>
        <begin position="101"/>
        <end position="124"/>
    </location>
</feature>
<dbReference type="SUPFAM" id="SSF54373">
    <property type="entry name" value="FAD-linked reductases, C-terminal domain"/>
    <property type="match status" value="1"/>
</dbReference>
<organism evidence="9">
    <name type="scientific">Pelagomonas calceolata</name>
    <dbReference type="NCBI Taxonomy" id="35677"/>
    <lineage>
        <taxon>Eukaryota</taxon>
        <taxon>Sar</taxon>
        <taxon>Stramenopiles</taxon>
        <taxon>Ochrophyta</taxon>
        <taxon>Pelagophyceae</taxon>
        <taxon>Pelagomonadales</taxon>
        <taxon>Pelagomonadaceae</taxon>
        <taxon>Pelagomonas</taxon>
    </lineage>
</organism>
<proteinExistence type="inferred from homology"/>
<evidence type="ECO:0000259" key="7">
    <source>
        <dbReference type="PROSITE" id="PS00623"/>
    </source>
</evidence>
<evidence type="ECO:0000259" key="8">
    <source>
        <dbReference type="PROSITE" id="PS00624"/>
    </source>
</evidence>
<dbReference type="InterPro" id="IPR000172">
    <property type="entry name" value="GMC_OxRdtase_N"/>
</dbReference>
<feature type="binding site" evidence="5">
    <location>
        <position position="103"/>
    </location>
    <ligand>
        <name>FAD</name>
        <dbReference type="ChEBI" id="CHEBI:57692"/>
    </ligand>
</feature>
<dbReference type="Gene3D" id="3.50.50.60">
    <property type="entry name" value="FAD/NAD(P)-binding domain"/>
    <property type="match status" value="1"/>
</dbReference>
<dbReference type="AlphaFoldDB" id="A0A7S3ZS99"/>
<evidence type="ECO:0000256" key="6">
    <source>
        <dbReference type="RuleBase" id="RU003968"/>
    </source>
</evidence>
<comment type="cofactor">
    <cofactor evidence="1 5">
        <name>FAD</name>
        <dbReference type="ChEBI" id="CHEBI:57692"/>
    </cofactor>
</comment>
<dbReference type="InterPro" id="IPR012132">
    <property type="entry name" value="GMC_OxRdtase"/>
</dbReference>
<dbReference type="Gene3D" id="3.30.560.10">
    <property type="entry name" value="Glucose Oxidase, domain 3"/>
    <property type="match status" value="1"/>
</dbReference>
<keyword evidence="11" id="KW-1185">Reference proteome</keyword>
<evidence type="ECO:0000256" key="1">
    <source>
        <dbReference type="ARBA" id="ARBA00001974"/>
    </source>
</evidence>
<dbReference type="PANTHER" id="PTHR11552:SF147">
    <property type="entry name" value="CHOLINE DEHYDROGENASE, MITOCHONDRIAL"/>
    <property type="match status" value="1"/>
</dbReference>
<dbReference type="EMBL" id="HBIW01008872">
    <property type="protein sequence ID" value="CAE0692105.1"/>
    <property type="molecule type" value="Transcribed_RNA"/>
</dbReference>
<sequence length="571" mass="60990">MLPAGLKLLRRLVPPPTRPLASQYDYVIVGAGSAGCVLANELSQDASASVLLIEAGGWDTNPLIHIPAGVYSVFKDPSVNWNWESEPEAGCGGRRIELPRGKVVGGSSSINAMVYMRGHPLDYDGWADADASLEPWRFERVLPYFKACERSDRGASAYRGGSGRLEVTRGATENVLYDAFLAAGEQAGQGTSDDLNGFKPEGVARLDRTVSRDGRRASAATAHLEPALSRENLQLLRNAAVDKVEIDGRRATGVRLNGGELISARREVLLCAGAIKSPQLLMLSGIGGKDQLESIGVDVVADLQGVGQNLMDHACVNVAAGCTTNDAIDGLARPLQKAAVGARWLVDGKGWAASNAWEAGGLVFGSDAYAYPNLQYHFCPVHADYRAGGGLTLRPGFQIQVDQLRPFSRGRVAITSRDPAADPSVRFNYLSDPRDAQELVEGVRRALDIVYAPAFDPFRAELRLPESRNASDDELEAFVRATCGTDYHPSGTAKMGSGSDAVVDAELRVHGVEGLRVVDASVLPSIVSGNLNAPVQMIARKAADVIRGVEGLPAERPEFHFDAYYDVAVAA</sequence>
<accession>A0A7S3ZS99</accession>
<feature type="binding site" evidence="5">
    <location>
        <position position="241"/>
    </location>
    <ligand>
        <name>FAD</name>
        <dbReference type="ChEBI" id="CHEBI:57692"/>
    </ligand>
</feature>
<name>A0A7S3ZS99_9STRA</name>
<evidence type="ECO:0000256" key="2">
    <source>
        <dbReference type="ARBA" id="ARBA00010790"/>
    </source>
</evidence>
<dbReference type="EMBL" id="CAKKNE010000003">
    <property type="protein sequence ID" value="CAH0370903.1"/>
    <property type="molecule type" value="Genomic_DNA"/>
</dbReference>
<dbReference type="PANTHER" id="PTHR11552">
    <property type="entry name" value="GLUCOSE-METHANOL-CHOLINE GMC OXIDOREDUCTASE"/>
    <property type="match status" value="1"/>
</dbReference>
<evidence type="ECO:0000313" key="11">
    <source>
        <dbReference type="Proteomes" id="UP000789595"/>
    </source>
</evidence>
<evidence type="ECO:0000256" key="5">
    <source>
        <dbReference type="PIRSR" id="PIRSR000137-2"/>
    </source>
</evidence>
<dbReference type="GO" id="GO:0050660">
    <property type="term" value="F:flavin adenine dinucleotide binding"/>
    <property type="evidence" value="ECO:0007669"/>
    <property type="project" value="InterPro"/>
</dbReference>
<feature type="domain" description="Glucose-methanol-choline oxidoreductase N-terminal" evidence="8">
    <location>
        <begin position="273"/>
        <end position="287"/>
    </location>
</feature>
<dbReference type="Pfam" id="PF05199">
    <property type="entry name" value="GMC_oxred_C"/>
    <property type="match status" value="1"/>
</dbReference>
<protein>
    <recommendedName>
        <fullName evidence="7 8">Glucose-methanol-choline oxidoreductase N-terminal domain-containing protein</fullName>
    </recommendedName>
</protein>
<evidence type="ECO:0000256" key="4">
    <source>
        <dbReference type="ARBA" id="ARBA00022827"/>
    </source>
</evidence>
<dbReference type="InterPro" id="IPR036188">
    <property type="entry name" value="FAD/NAD-bd_sf"/>
</dbReference>
<dbReference type="SUPFAM" id="SSF51905">
    <property type="entry name" value="FAD/NAD(P)-binding domain"/>
    <property type="match status" value="1"/>
</dbReference>